<dbReference type="EMBL" id="CP002205">
    <property type="protein sequence ID" value="ADN09182.1"/>
    <property type="molecule type" value="Genomic_DNA"/>
</dbReference>
<dbReference type="RefSeq" id="WP_013326938.1">
    <property type="nucleotide sequence ID" value="NC_014506.1"/>
</dbReference>
<evidence type="ECO:0000313" key="2">
    <source>
        <dbReference type="Proteomes" id="UP000007803"/>
    </source>
</evidence>
<dbReference type="KEGG" id="sua:Saut_1134"/>
<dbReference type="SUPFAM" id="SSF63418">
    <property type="entry name" value="MurE/MurF N-terminal domain"/>
    <property type="match status" value="1"/>
</dbReference>
<organism evidence="1 2">
    <name type="scientific">Sulfurimonas autotrophica (strain ATCC BAA-671 / DSM 16294 / JCM 11897 / OK10)</name>
    <dbReference type="NCBI Taxonomy" id="563040"/>
    <lineage>
        <taxon>Bacteria</taxon>
        <taxon>Pseudomonadati</taxon>
        <taxon>Campylobacterota</taxon>
        <taxon>Epsilonproteobacteria</taxon>
        <taxon>Campylobacterales</taxon>
        <taxon>Sulfurimonadaceae</taxon>
        <taxon>Sulfurimonas</taxon>
    </lineage>
</organism>
<dbReference type="eggNOG" id="COG0770">
    <property type="taxonomic scope" value="Bacteria"/>
</dbReference>
<keyword evidence="2" id="KW-1185">Reference proteome</keyword>
<evidence type="ECO:0000313" key="1">
    <source>
        <dbReference type="EMBL" id="ADN09182.1"/>
    </source>
</evidence>
<sequence length="337" mass="38878">MRLENTLALTHGELINTPFVNSFNNIVFDAKAVRRGDLFIAFDESTIKDAIFNGAYGVVFDKPTQITDSEIAWIKVKDLEDTLKRLLRFELINKEISVYACDEIILKLALQVVTEPNFIALDGDIKTIFKELSGIQNGSTVLFSPALTSTDLFTNIKELPKNKAQNINIIEQTLFETSFIYDNIFYERQLVSPFFMPYLEQLLYLFKILKINFRLRKFTPIDHFEAVFTNKNFEIKDFGTSDKVLIFEKSTSLIENEISFLQKQATWAKIIYIIPFTCKQSLDAGTLEHENIFIYKNKDEIKNILQSSNFHFALIVGADKTLLEKPLTRQTQLTLDF</sequence>
<accession>E0USL9</accession>
<gene>
    <name evidence="1" type="ordered locus">Saut_1134</name>
</gene>
<dbReference type="STRING" id="563040.Saut_1134"/>
<proteinExistence type="predicted"/>
<dbReference type="InterPro" id="IPR035911">
    <property type="entry name" value="MurE/MurF_N"/>
</dbReference>
<dbReference type="OrthoDB" id="5338390at2"/>
<dbReference type="HOGENOM" id="CLU_054536_0_0_7"/>
<evidence type="ECO:0008006" key="3">
    <source>
        <dbReference type="Google" id="ProtNLM"/>
    </source>
</evidence>
<dbReference type="Gene3D" id="3.40.1390.10">
    <property type="entry name" value="MurE/MurF, N-terminal domain"/>
    <property type="match status" value="1"/>
</dbReference>
<protein>
    <recommendedName>
        <fullName evidence="3">Ferrochelatase</fullName>
    </recommendedName>
</protein>
<dbReference type="AlphaFoldDB" id="E0USL9"/>
<reference evidence="2" key="1">
    <citation type="journal article" date="2010" name="Stand. Genomic Sci.">
        <title>Complete genome sequence of Sulfurimonas autotrophica type strain (OK10).</title>
        <authorList>
            <person name="Sikorski J."/>
            <person name="Munk C."/>
            <person name="Lapidus A."/>
            <person name="Djao O."/>
            <person name="Lucas S."/>
            <person name="Glavina Del Rio T."/>
            <person name="Nolan M."/>
            <person name="Tice H."/>
            <person name="Han C."/>
            <person name="Cheng J."/>
            <person name="Tapia R."/>
            <person name="Goodwin L."/>
            <person name="Pitluck S."/>
            <person name="Liolios K."/>
            <person name="Ivanova N."/>
            <person name="Mavromatis K."/>
            <person name="Mikhailova N."/>
            <person name="Pati A."/>
            <person name="Sims D."/>
            <person name="Meincke L."/>
            <person name="Brettin T."/>
            <person name="Detter J."/>
            <person name="Chen A."/>
            <person name="Palaniappan K."/>
            <person name="Land M."/>
            <person name="Hauser L."/>
            <person name="Chang Y."/>
            <person name="Jeffries C."/>
            <person name="Rohde M."/>
            <person name="Lang E."/>
            <person name="Spring S."/>
            <person name="Goker M."/>
            <person name="Woyke T."/>
            <person name="Bristow J."/>
            <person name="Eisen J."/>
            <person name="Markowitz V."/>
            <person name="Hugenholtz P."/>
            <person name="Kyrpides N."/>
            <person name="Klenk H."/>
        </authorList>
    </citation>
    <scope>NUCLEOTIDE SEQUENCE [LARGE SCALE GENOMIC DNA]</scope>
    <source>
        <strain evidence="2">ATCC BAA-671 / DSM 16294 / JCM 11897 / OK10</strain>
    </source>
</reference>
<dbReference type="Proteomes" id="UP000007803">
    <property type="component" value="Chromosome"/>
</dbReference>
<name>E0USL9_SULAO</name>